<organism evidence="2 3">
    <name type="scientific">Mycoplasma iguanae</name>
    <dbReference type="NCBI Taxonomy" id="292461"/>
    <lineage>
        <taxon>Bacteria</taxon>
        <taxon>Bacillati</taxon>
        <taxon>Mycoplasmatota</taxon>
        <taxon>Mollicutes</taxon>
        <taxon>Mycoplasmataceae</taxon>
        <taxon>Mycoplasma</taxon>
    </lineage>
</organism>
<protein>
    <submittedName>
        <fullName evidence="2">Uncharacterized protein</fullName>
    </submittedName>
</protein>
<feature type="transmembrane region" description="Helical" evidence="1">
    <location>
        <begin position="6"/>
        <end position="30"/>
    </location>
</feature>
<evidence type="ECO:0000256" key="1">
    <source>
        <dbReference type="SAM" id="Phobius"/>
    </source>
</evidence>
<keyword evidence="1" id="KW-1133">Transmembrane helix</keyword>
<dbReference type="RefSeq" id="WP_258211001.1">
    <property type="nucleotide sequence ID" value="NZ_CP102734.1"/>
</dbReference>
<name>A0ABY5R9H9_9MOLU</name>
<dbReference type="EMBL" id="CP102734">
    <property type="protein sequence ID" value="UVD81827.1"/>
    <property type="molecule type" value="Genomic_DNA"/>
</dbReference>
<evidence type="ECO:0000313" key="2">
    <source>
        <dbReference type="EMBL" id="UVD81827.1"/>
    </source>
</evidence>
<proteinExistence type="predicted"/>
<reference evidence="2" key="1">
    <citation type="submission" date="2022-08" db="EMBL/GenBank/DDBJ databases">
        <title>Complete genome of Mycoplasma iguanae type strain 2327.</title>
        <authorList>
            <person name="Spergser J."/>
        </authorList>
    </citation>
    <scope>NUCLEOTIDE SEQUENCE</scope>
    <source>
        <strain evidence="2">2327</strain>
    </source>
</reference>
<evidence type="ECO:0000313" key="3">
    <source>
        <dbReference type="Proteomes" id="UP001059252"/>
    </source>
</evidence>
<accession>A0ABY5R9H9</accession>
<dbReference type="Proteomes" id="UP001059252">
    <property type="component" value="Chromosome"/>
</dbReference>
<keyword evidence="1" id="KW-0472">Membrane</keyword>
<keyword evidence="1" id="KW-0812">Transmembrane</keyword>
<keyword evidence="3" id="KW-1185">Reference proteome</keyword>
<gene>
    <name evidence="2" type="ORF">NV226_00735</name>
</gene>
<sequence length="93" mass="11280">MAFCLIFSIWILAIIFGLLFLLLILIDYFLQRQNHQLSLKQTEKVLKEYLTVHEFEQAKKYFKYKKWTLIQKIITIPIEPFADLIKLFLKWGK</sequence>